<dbReference type="GO" id="GO:0043565">
    <property type="term" value="F:sequence-specific DNA binding"/>
    <property type="evidence" value="ECO:0007669"/>
    <property type="project" value="InterPro"/>
</dbReference>
<dbReference type="InterPro" id="IPR046532">
    <property type="entry name" value="DUF6597"/>
</dbReference>
<organism evidence="5 6">
    <name type="scientific">Pseudoclavibacter chungangensis</name>
    <dbReference type="NCBI Taxonomy" id="587635"/>
    <lineage>
        <taxon>Bacteria</taxon>
        <taxon>Bacillati</taxon>
        <taxon>Actinomycetota</taxon>
        <taxon>Actinomycetes</taxon>
        <taxon>Micrococcales</taxon>
        <taxon>Microbacteriaceae</taxon>
        <taxon>Pseudoclavibacter</taxon>
    </lineage>
</organism>
<comment type="caution">
    <text evidence="5">The sequence shown here is derived from an EMBL/GenBank/DDBJ whole genome shotgun (WGS) entry which is preliminary data.</text>
</comment>
<protein>
    <submittedName>
        <fullName evidence="5">Helix-turn-helix transcriptional regulator</fullName>
    </submittedName>
</protein>
<dbReference type="InterPro" id="IPR050204">
    <property type="entry name" value="AraC_XylS_family_regulators"/>
</dbReference>
<feature type="domain" description="HTH araC/xylS-type" evidence="4">
    <location>
        <begin position="221"/>
        <end position="323"/>
    </location>
</feature>
<dbReference type="SMART" id="SM00342">
    <property type="entry name" value="HTH_ARAC"/>
    <property type="match status" value="1"/>
</dbReference>
<evidence type="ECO:0000256" key="1">
    <source>
        <dbReference type="ARBA" id="ARBA00023015"/>
    </source>
</evidence>
<keyword evidence="6" id="KW-1185">Reference proteome</keyword>
<dbReference type="PRINTS" id="PR00032">
    <property type="entry name" value="HTHARAC"/>
</dbReference>
<dbReference type="SUPFAM" id="SSF46689">
    <property type="entry name" value="Homeodomain-like"/>
    <property type="match status" value="1"/>
</dbReference>
<dbReference type="Gene3D" id="1.10.10.60">
    <property type="entry name" value="Homeodomain-like"/>
    <property type="match status" value="1"/>
</dbReference>
<accession>A0A7J5BRD1</accession>
<keyword evidence="2" id="KW-0238">DNA-binding</keyword>
<dbReference type="InterPro" id="IPR018060">
    <property type="entry name" value="HTH_AraC"/>
</dbReference>
<evidence type="ECO:0000259" key="4">
    <source>
        <dbReference type="PROSITE" id="PS01124"/>
    </source>
</evidence>
<dbReference type="AlphaFoldDB" id="A0A7J5BRD1"/>
<dbReference type="Pfam" id="PF20240">
    <property type="entry name" value="DUF6597"/>
    <property type="match status" value="1"/>
</dbReference>
<evidence type="ECO:0000313" key="5">
    <source>
        <dbReference type="EMBL" id="KAB1656841.1"/>
    </source>
</evidence>
<evidence type="ECO:0000313" key="6">
    <source>
        <dbReference type="Proteomes" id="UP000467240"/>
    </source>
</evidence>
<evidence type="ECO:0000256" key="2">
    <source>
        <dbReference type="ARBA" id="ARBA00023125"/>
    </source>
</evidence>
<dbReference type="PANTHER" id="PTHR46796">
    <property type="entry name" value="HTH-TYPE TRANSCRIPTIONAL ACTIVATOR RHAS-RELATED"/>
    <property type="match status" value="1"/>
</dbReference>
<keyword evidence="1" id="KW-0805">Transcription regulation</keyword>
<keyword evidence="3" id="KW-0804">Transcription</keyword>
<dbReference type="InterPro" id="IPR009057">
    <property type="entry name" value="Homeodomain-like_sf"/>
</dbReference>
<dbReference type="Pfam" id="PF12833">
    <property type="entry name" value="HTH_18"/>
    <property type="match status" value="1"/>
</dbReference>
<name>A0A7J5BRD1_9MICO</name>
<dbReference type="EMBL" id="WBJZ01000010">
    <property type="protein sequence ID" value="KAB1656841.1"/>
    <property type="molecule type" value="Genomic_DNA"/>
</dbReference>
<dbReference type="Proteomes" id="UP000467240">
    <property type="component" value="Unassembled WGS sequence"/>
</dbReference>
<dbReference type="PROSITE" id="PS01124">
    <property type="entry name" value="HTH_ARAC_FAMILY_2"/>
    <property type="match status" value="1"/>
</dbReference>
<reference evidence="5 6" key="1">
    <citation type="submission" date="2019-09" db="EMBL/GenBank/DDBJ databases">
        <title>Phylogeny of genus Pseudoclavibacter and closely related genus.</title>
        <authorList>
            <person name="Li Y."/>
        </authorList>
    </citation>
    <scope>NUCLEOTIDE SEQUENCE [LARGE SCALE GENOMIC DNA]</scope>
    <source>
        <strain evidence="5 6">DSM 23821</strain>
    </source>
</reference>
<dbReference type="OrthoDB" id="2559672at2"/>
<gene>
    <name evidence="5" type="ORF">F8O01_09325</name>
</gene>
<proteinExistence type="predicted"/>
<evidence type="ECO:0000256" key="3">
    <source>
        <dbReference type="ARBA" id="ARBA00023163"/>
    </source>
</evidence>
<dbReference type="InterPro" id="IPR020449">
    <property type="entry name" value="Tscrpt_reg_AraC-type_HTH"/>
</dbReference>
<sequence length="327" mass="35348">MARVATGVVVVFTGHPLGGSTAVCEDLRMASWRSATPAPAAGAAEIAGNVLHPSDFLSHVALARRAPDARLAPWVRHYWFVAWDLPPGVGHRPRVLPALGTSLTVEYGRVRRTGTNGPGAFATGPVTRATFDIGLTGRGGTAGILLHPGVASTVFGLAARELTDAVLSLERTSERERSGGAREIPTELVTEQRAFASDADRTAARFDEALLSVDWPDPGPSTLVAELVERIEHDPDATSVARVEGVTGYSTRTVQRLFARDLGVGVGWVLRRRRLRDAVRRLDLGHEGSLTELAAECGWYDHSHFTREFRELIGVTPSAYRRARRLP</sequence>
<dbReference type="GO" id="GO:0003700">
    <property type="term" value="F:DNA-binding transcription factor activity"/>
    <property type="evidence" value="ECO:0007669"/>
    <property type="project" value="InterPro"/>
</dbReference>